<dbReference type="InterPro" id="IPR011989">
    <property type="entry name" value="ARM-like"/>
</dbReference>
<dbReference type="Gene3D" id="1.25.10.10">
    <property type="entry name" value="Leucine-rich Repeat Variant"/>
    <property type="match status" value="2"/>
</dbReference>
<accession>A0A6A4VJ47</accession>
<gene>
    <name evidence="3" type="ORF">FJT64_011422</name>
</gene>
<protein>
    <submittedName>
        <fullName evidence="3">Armadillo repeat-containing protein 6</fullName>
    </submittedName>
</protein>
<feature type="repeat" description="ARM" evidence="2">
    <location>
        <begin position="324"/>
        <end position="368"/>
    </location>
</feature>
<proteinExistence type="predicted"/>
<dbReference type="OrthoDB" id="449062at2759"/>
<evidence type="ECO:0000313" key="3">
    <source>
        <dbReference type="EMBL" id="KAF0290358.1"/>
    </source>
</evidence>
<dbReference type="Proteomes" id="UP000440578">
    <property type="component" value="Unassembled WGS sequence"/>
</dbReference>
<keyword evidence="1" id="KW-0677">Repeat</keyword>
<evidence type="ECO:0000256" key="2">
    <source>
        <dbReference type="PROSITE-ProRule" id="PRU00259"/>
    </source>
</evidence>
<dbReference type="InterPro" id="IPR000225">
    <property type="entry name" value="Armadillo"/>
</dbReference>
<dbReference type="PANTHER" id="PTHR22895:SF0">
    <property type="entry name" value="ARMADILLO REPEAT-CONTAINING PROTEIN 6"/>
    <property type="match status" value="1"/>
</dbReference>
<sequence length="469" mass="50274">MSDKMTGDPSVFQDSFQMIVKQNIEDFEMEKDEAVADALEQLKAQGVDTRFIVTDERAASVPAQLSELSALAAEAELSEPQLARLEELLEAVRQFCAAGLPERVLTGRRGAYPALRACLRAGRPEAAALRALAALQDGQPDLFAADDCALLLRLLDARPAETLPWATAVTLRHEENRQALAEAGLLARLAARLADPAARRDQLPALLTLLRQMTLDDDVRVPYGRAHQHACQLVTEHAALDTLLALLKGAAEDAALAAEVLHAATKLCVRQEFCEQFAESGGVETMLDVMRANPDKVSLVGRSFFLIRTLAGSDKVKGHIMKAGAAETIVTTLDTLKTKTSVSEAAFAAIGALTLRSETNAAALAQAGAVPVMVSAMELHPTQPKTQKLACMAIRNMASRSPELRPAFREHGAEKLINAALQSHGPVLDAEARAALRDLDCKVTLKEEWTGHGGALTTGLIKVPEQPSA</sequence>
<dbReference type="SMART" id="SM00185">
    <property type="entry name" value="ARM"/>
    <property type="match status" value="4"/>
</dbReference>
<name>A0A6A4VJ47_AMPAM</name>
<dbReference type="AlphaFoldDB" id="A0A6A4VJ47"/>
<dbReference type="InterPro" id="IPR016024">
    <property type="entry name" value="ARM-type_fold"/>
</dbReference>
<dbReference type="SUPFAM" id="SSF48371">
    <property type="entry name" value="ARM repeat"/>
    <property type="match status" value="1"/>
</dbReference>
<reference evidence="3 4" key="1">
    <citation type="submission" date="2019-07" db="EMBL/GenBank/DDBJ databases">
        <title>Draft genome assembly of a fouling barnacle, Amphibalanus amphitrite (Darwin, 1854): The first reference genome for Thecostraca.</title>
        <authorList>
            <person name="Kim W."/>
        </authorList>
    </citation>
    <scope>NUCLEOTIDE SEQUENCE [LARGE SCALE GENOMIC DNA]</scope>
    <source>
        <strain evidence="3">SNU_AA5</strain>
        <tissue evidence="3">Soma without cirri and trophi</tissue>
    </source>
</reference>
<dbReference type="PANTHER" id="PTHR22895">
    <property type="entry name" value="ARMADILLO REPEAT-CONTAINING PROTEIN 6"/>
    <property type="match status" value="1"/>
</dbReference>
<keyword evidence="4" id="KW-1185">Reference proteome</keyword>
<dbReference type="PROSITE" id="PS50176">
    <property type="entry name" value="ARM_REPEAT"/>
    <property type="match status" value="1"/>
</dbReference>
<comment type="caution">
    <text evidence="3">The sequence shown here is derived from an EMBL/GenBank/DDBJ whole genome shotgun (WGS) entry which is preliminary data.</text>
</comment>
<dbReference type="EMBL" id="VIIS01001960">
    <property type="protein sequence ID" value="KAF0290358.1"/>
    <property type="molecule type" value="Genomic_DNA"/>
</dbReference>
<evidence type="ECO:0000256" key="1">
    <source>
        <dbReference type="ARBA" id="ARBA00022737"/>
    </source>
</evidence>
<dbReference type="GO" id="GO:0002244">
    <property type="term" value="P:hematopoietic progenitor cell differentiation"/>
    <property type="evidence" value="ECO:0007669"/>
    <property type="project" value="TreeGrafter"/>
</dbReference>
<evidence type="ECO:0000313" key="4">
    <source>
        <dbReference type="Proteomes" id="UP000440578"/>
    </source>
</evidence>
<organism evidence="3 4">
    <name type="scientific">Amphibalanus amphitrite</name>
    <name type="common">Striped barnacle</name>
    <name type="synonym">Balanus amphitrite</name>
    <dbReference type="NCBI Taxonomy" id="1232801"/>
    <lineage>
        <taxon>Eukaryota</taxon>
        <taxon>Metazoa</taxon>
        <taxon>Ecdysozoa</taxon>
        <taxon>Arthropoda</taxon>
        <taxon>Crustacea</taxon>
        <taxon>Multicrustacea</taxon>
        <taxon>Cirripedia</taxon>
        <taxon>Thoracica</taxon>
        <taxon>Thoracicalcarea</taxon>
        <taxon>Balanomorpha</taxon>
        <taxon>Balanoidea</taxon>
        <taxon>Balanidae</taxon>
        <taxon>Amphibalaninae</taxon>
        <taxon>Amphibalanus</taxon>
    </lineage>
</organism>